<dbReference type="AlphaFoldDB" id="A0AAD7R619"/>
<dbReference type="GO" id="GO:0016020">
    <property type="term" value="C:membrane"/>
    <property type="evidence" value="ECO:0007669"/>
    <property type="project" value="UniProtKB-SubCell"/>
</dbReference>
<keyword evidence="6" id="KW-0677">Repeat</keyword>
<dbReference type="PROSITE" id="PS51450">
    <property type="entry name" value="LRR"/>
    <property type="match status" value="1"/>
</dbReference>
<dbReference type="Gene3D" id="3.80.10.10">
    <property type="entry name" value="Ribonuclease Inhibitor"/>
    <property type="match status" value="2"/>
</dbReference>
<dbReference type="GO" id="GO:0051965">
    <property type="term" value="P:positive regulation of synapse assembly"/>
    <property type="evidence" value="ECO:0007669"/>
    <property type="project" value="TreeGrafter"/>
</dbReference>
<evidence type="ECO:0000256" key="7">
    <source>
        <dbReference type="ARBA" id="ARBA00022989"/>
    </source>
</evidence>
<feature type="compositionally biased region" description="Low complexity" evidence="9">
    <location>
        <begin position="270"/>
        <end position="299"/>
    </location>
</feature>
<feature type="region of interest" description="Disordered" evidence="9">
    <location>
        <begin position="267"/>
        <end position="299"/>
    </location>
</feature>
<evidence type="ECO:0000256" key="2">
    <source>
        <dbReference type="ARBA" id="ARBA00010439"/>
    </source>
</evidence>
<dbReference type="GO" id="GO:0007409">
    <property type="term" value="P:axonogenesis"/>
    <property type="evidence" value="ECO:0007669"/>
    <property type="project" value="TreeGrafter"/>
</dbReference>
<name>A0AAD7R619_9TELE</name>
<evidence type="ECO:0000256" key="6">
    <source>
        <dbReference type="ARBA" id="ARBA00022737"/>
    </source>
</evidence>
<gene>
    <name evidence="11" type="ORF">AAFF_G00395270</name>
</gene>
<keyword evidence="3" id="KW-0433">Leucine-rich repeat</keyword>
<evidence type="ECO:0000256" key="4">
    <source>
        <dbReference type="ARBA" id="ARBA00022692"/>
    </source>
</evidence>
<evidence type="ECO:0000313" key="11">
    <source>
        <dbReference type="EMBL" id="KAJ8362126.1"/>
    </source>
</evidence>
<evidence type="ECO:0000256" key="5">
    <source>
        <dbReference type="ARBA" id="ARBA00022729"/>
    </source>
</evidence>
<feature type="domain" description="LRRCT" evidence="10">
    <location>
        <begin position="433"/>
        <end position="475"/>
    </location>
</feature>
<keyword evidence="8" id="KW-0472">Membrane</keyword>
<dbReference type="InterPro" id="IPR003591">
    <property type="entry name" value="Leu-rich_rpt_typical-subtyp"/>
</dbReference>
<dbReference type="InterPro" id="IPR000483">
    <property type="entry name" value="Cys-rich_flank_reg_C"/>
</dbReference>
<keyword evidence="7" id="KW-1133">Transmembrane helix</keyword>
<keyword evidence="12" id="KW-1185">Reference proteome</keyword>
<proteinExistence type="inferred from homology"/>
<dbReference type="SMART" id="SM00369">
    <property type="entry name" value="LRR_TYP"/>
    <property type="match status" value="7"/>
</dbReference>
<dbReference type="Pfam" id="PF13855">
    <property type="entry name" value="LRR_8"/>
    <property type="match status" value="2"/>
</dbReference>
<dbReference type="SUPFAM" id="SSF52058">
    <property type="entry name" value="L domain-like"/>
    <property type="match status" value="1"/>
</dbReference>
<feature type="non-terminal residue" evidence="11">
    <location>
        <position position="1"/>
    </location>
</feature>
<protein>
    <recommendedName>
        <fullName evidence="10">LRRCT domain-containing protein</fullName>
    </recommendedName>
</protein>
<sequence>DKDSVLHVNCESRNITKISQVVVPSGVPFHLNLYKNDLVELNADDLSGLKGALSLHLGANSIQELEPGVFASLGALRKLHVNGNFLVALRDDTFQGLAALEFLQADTNFIRAVEPAAFAKLFRLKVLILNDNAVDFLPANVFRFTPLTHLDLRGNRLRSLPFVGFLEHVGRITELLLDDNAWACDCAILPLKTWAEGMRAQAAIGEVACAEPPNLRGVPLARVKRDVLCSSHADMDLDEPSSKSRDLVVTPTSRVVVKEVDGVAKDDGAVAKAPPSSPSSRALNAAPATTTRPPAAPSLRLRRLRESGAAQPGEQPDRIRGGRGFLSLDRVTRLYLNGNRLERLSAGTFGASESRVPLPGVQRPQGRPPGAFRSTPRLKLLSLNNNLLHTLPPDVFRDVPSLATLNLRKNLFLQLSLLPDRLGSLEQLHLEDNPWHCGCDLVGLKQWLERLGRKVVVGAISCQTPRRLAQAELRGT</sequence>
<dbReference type="FunFam" id="3.80.10.10:FF:000001">
    <property type="entry name" value="SLIT and NTRK-like family, member 1"/>
    <property type="match status" value="1"/>
</dbReference>
<accession>A0AAD7R619</accession>
<dbReference type="PANTHER" id="PTHR45773">
    <property type="entry name" value="SLIT AND NTRK-LIKE PROTEIN 4-RELATED"/>
    <property type="match status" value="1"/>
</dbReference>
<evidence type="ECO:0000256" key="9">
    <source>
        <dbReference type="SAM" id="MobiDB-lite"/>
    </source>
</evidence>
<dbReference type="SMART" id="SM00082">
    <property type="entry name" value="LRRCT"/>
    <property type="match status" value="2"/>
</dbReference>
<keyword evidence="4" id="KW-0812">Transmembrane</keyword>
<comment type="caution">
    <text evidence="11">The sequence shown here is derived from an EMBL/GenBank/DDBJ whole genome shotgun (WGS) entry which is preliminary data.</text>
</comment>
<comment type="similarity">
    <text evidence="2">Belongs to the SLITRK family.</text>
</comment>
<evidence type="ECO:0000259" key="10">
    <source>
        <dbReference type="SMART" id="SM00082"/>
    </source>
</evidence>
<comment type="subcellular location">
    <subcellularLocation>
        <location evidence="1">Membrane</location>
        <topology evidence="1">Single-pass type I membrane protein</topology>
    </subcellularLocation>
</comment>
<evidence type="ECO:0000256" key="1">
    <source>
        <dbReference type="ARBA" id="ARBA00004479"/>
    </source>
</evidence>
<feature type="domain" description="LRRCT" evidence="10">
    <location>
        <begin position="180"/>
        <end position="230"/>
    </location>
</feature>
<dbReference type="PANTHER" id="PTHR45773:SF1">
    <property type="entry name" value="SLIT AND NTRK-LIKE PROTEIN 6"/>
    <property type="match status" value="1"/>
</dbReference>
<reference evidence="11" key="1">
    <citation type="journal article" date="2023" name="Science">
        <title>Genome structures resolve the early diversification of teleost fishes.</title>
        <authorList>
            <person name="Parey E."/>
            <person name="Louis A."/>
            <person name="Montfort J."/>
            <person name="Bouchez O."/>
            <person name="Roques C."/>
            <person name="Iampietro C."/>
            <person name="Lluch J."/>
            <person name="Castinel A."/>
            <person name="Donnadieu C."/>
            <person name="Desvignes T."/>
            <person name="Floi Bucao C."/>
            <person name="Jouanno E."/>
            <person name="Wen M."/>
            <person name="Mejri S."/>
            <person name="Dirks R."/>
            <person name="Jansen H."/>
            <person name="Henkel C."/>
            <person name="Chen W.J."/>
            <person name="Zahm M."/>
            <person name="Cabau C."/>
            <person name="Klopp C."/>
            <person name="Thompson A.W."/>
            <person name="Robinson-Rechavi M."/>
            <person name="Braasch I."/>
            <person name="Lecointre G."/>
            <person name="Bobe J."/>
            <person name="Postlethwait J.H."/>
            <person name="Berthelot C."/>
            <person name="Roest Crollius H."/>
            <person name="Guiguen Y."/>
        </authorList>
    </citation>
    <scope>NUCLEOTIDE SEQUENCE</scope>
    <source>
        <strain evidence="11">NC1722</strain>
    </source>
</reference>
<dbReference type="Proteomes" id="UP001221898">
    <property type="component" value="Unassembled WGS sequence"/>
</dbReference>
<dbReference type="EMBL" id="JAINUG010000751">
    <property type="protein sequence ID" value="KAJ8362126.1"/>
    <property type="molecule type" value="Genomic_DNA"/>
</dbReference>
<evidence type="ECO:0000313" key="12">
    <source>
        <dbReference type="Proteomes" id="UP001221898"/>
    </source>
</evidence>
<dbReference type="InterPro" id="IPR001611">
    <property type="entry name" value="Leu-rich_rpt"/>
</dbReference>
<evidence type="ECO:0000256" key="3">
    <source>
        <dbReference type="ARBA" id="ARBA00022614"/>
    </source>
</evidence>
<dbReference type="InterPro" id="IPR032675">
    <property type="entry name" value="LRR_dom_sf"/>
</dbReference>
<evidence type="ECO:0000256" key="8">
    <source>
        <dbReference type="ARBA" id="ARBA00023136"/>
    </source>
</evidence>
<organism evidence="11 12">
    <name type="scientific">Aldrovandia affinis</name>
    <dbReference type="NCBI Taxonomy" id="143900"/>
    <lineage>
        <taxon>Eukaryota</taxon>
        <taxon>Metazoa</taxon>
        <taxon>Chordata</taxon>
        <taxon>Craniata</taxon>
        <taxon>Vertebrata</taxon>
        <taxon>Euteleostomi</taxon>
        <taxon>Actinopterygii</taxon>
        <taxon>Neopterygii</taxon>
        <taxon>Teleostei</taxon>
        <taxon>Notacanthiformes</taxon>
        <taxon>Halosauridae</taxon>
        <taxon>Aldrovandia</taxon>
    </lineage>
</organism>
<keyword evidence="5" id="KW-0732">Signal</keyword>